<dbReference type="EMBL" id="PKUR01000002">
    <property type="protein sequence ID" value="PLW86180.1"/>
    <property type="molecule type" value="Genomic_DNA"/>
</dbReference>
<dbReference type="GO" id="GO:0012505">
    <property type="term" value="C:endomembrane system"/>
    <property type="evidence" value="ECO:0007669"/>
    <property type="project" value="UniProtKB-SubCell"/>
</dbReference>
<keyword evidence="4 5" id="KW-0472">Membrane</keyword>
<dbReference type="KEGG" id="hja:BST95_07950"/>
<feature type="transmembrane region" description="Helical" evidence="5">
    <location>
        <begin position="40"/>
        <end position="60"/>
    </location>
</feature>
<protein>
    <submittedName>
        <fullName evidence="6">Isoprenylcysteine carboxylmethyltransferase family protein</fullName>
    </submittedName>
</protein>
<keyword evidence="7" id="KW-1185">Reference proteome</keyword>
<feature type="transmembrane region" description="Helical" evidence="5">
    <location>
        <begin position="90"/>
        <end position="116"/>
    </location>
</feature>
<comment type="subcellular location">
    <subcellularLocation>
        <location evidence="1">Endomembrane system</location>
        <topology evidence="1">Multi-pass membrane protein</topology>
    </subcellularLocation>
</comment>
<evidence type="ECO:0000256" key="4">
    <source>
        <dbReference type="ARBA" id="ARBA00023136"/>
    </source>
</evidence>
<dbReference type="PANTHER" id="PTHR43847">
    <property type="entry name" value="BLL3993 PROTEIN"/>
    <property type="match status" value="1"/>
</dbReference>
<keyword evidence="3 5" id="KW-1133">Transmembrane helix</keyword>
<proteinExistence type="predicted"/>
<feature type="transmembrane region" description="Helical" evidence="5">
    <location>
        <begin position="7"/>
        <end position="28"/>
    </location>
</feature>
<dbReference type="AlphaFoldDB" id="A0AAP8ME92"/>
<reference evidence="6 7" key="1">
    <citation type="submission" date="2018-01" db="EMBL/GenBank/DDBJ databases">
        <title>The draft genome sequence of Halioglobus japonicus S1-36.</title>
        <authorList>
            <person name="Du Z.-J."/>
            <person name="Shi M.-J."/>
        </authorList>
    </citation>
    <scope>NUCLEOTIDE SEQUENCE [LARGE SCALE GENOMIC DNA]</scope>
    <source>
        <strain evidence="6 7">S1-36</strain>
    </source>
</reference>
<evidence type="ECO:0000256" key="3">
    <source>
        <dbReference type="ARBA" id="ARBA00022989"/>
    </source>
</evidence>
<dbReference type="InterPro" id="IPR052527">
    <property type="entry name" value="Metal_cation-efflux_comp"/>
</dbReference>
<evidence type="ECO:0000313" key="7">
    <source>
        <dbReference type="Proteomes" id="UP000235162"/>
    </source>
</evidence>
<dbReference type="Gene3D" id="1.20.120.1630">
    <property type="match status" value="1"/>
</dbReference>
<dbReference type="InterPro" id="IPR007318">
    <property type="entry name" value="Phopholipid_MeTrfase"/>
</dbReference>
<evidence type="ECO:0000256" key="1">
    <source>
        <dbReference type="ARBA" id="ARBA00004127"/>
    </source>
</evidence>
<dbReference type="PANTHER" id="PTHR43847:SF1">
    <property type="entry name" value="BLL3993 PROTEIN"/>
    <property type="match status" value="1"/>
</dbReference>
<organism evidence="6 7">
    <name type="scientific">Halioglobus japonicus</name>
    <dbReference type="NCBI Taxonomy" id="930805"/>
    <lineage>
        <taxon>Bacteria</taxon>
        <taxon>Pseudomonadati</taxon>
        <taxon>Pseudomonadota</taxon>
        <taxon>Gammaproteobacteria</taxon>
        <taxon>Cellvibrionales</taxon>
        <taxon>Halieaceae</taxon>
        <taxon>Halioglobus</taxon>
    </lineage>
</organism>
<dbReference type="Proteomes" id="UP000235162">
    <property type="component" value="Unassembled WGS sequence"/>
</dbReference>
<evidence type="ECO:0000256" key="2">
    <source>
        <dbReference type="ARBA" id="ARBA00022692"/>
    </source>
</evidence>
<evidence type="ECO:0000256" key="5">
    <source>
        <dbReference type="SAM" id="Phobius"/>
    </source>
</evidence>
<evidence type="ECO:0000313" key="6">
    <source>
        <dbReference type="EMBL" id="PLW86180.1"/>
    </source>
</evidence>
<keyword evidence="2 5" id="KW-0812">Transmembrane</keyword>
<name>A0AAP8ME92_9GAMM</name>
<comment type="caution">
    <text evidence="6">The sequence shown here is derived from an EMBL/GenBank/DDBJ whole genome shotgun (WGS) entry which is preliminary data.</text>
</comment>
<sequence length="151" mass="16741">MAQVKRIIYPPVWLAIGVIVQFVCNEYFPLARFTSTAGQMVGGVILVAGLALLVLAGGLFKQADTDLIPFKNVSALVTTGVYRFTRNPMYLGMTLVLLGCAVTVGAAAAFIVPPVFMAIIQLRFILPEEQMLRELFPEEFPAYCKRVRRWI</sequence>
<dbReference type="Pfam" id="PF04191">
    <property type="entry name" value="PEMT"/>
    <property type="match status" value="1"/>
</dbReference>
<dbReference type="RefSeq" id="WP_084198818.1">
    <property type="nucleotide sequence ID" value="NZ_BMYL01000002.1"/>
</dbReference>
<accession>A0AAP8ME92</accession>
<gene>
    <name evidence="6" type="ORF">C0029_06995</name>
</gene>